<evidence type="ECO:0000313" key="1">
    <source>
        <dbReference type="EMBL" id="KAJ6959783.1"/>
    </source>
</evidence>
<dbReference type="EMBL" id="JAQIZT010000017">
    <property type="protein sequence ID" value="KAJ6959783.1"/>
    <property type="molecule type" value="Genomic_DNA"/>
</dbReference>
<evidence type="ECO:0000313" key="2">
    <source>
        <dbReference type="Proteomes" id="UP001164929"/>
    </source>
</evidence>
<accession>A0AAD6LFQ4</accession>
<comment type="caution">
    <text evidence="1">The sequence shown here is derived from an EMBL/GenBank/DDBJ whole genome shotgun (WGS) entry which is preliminary data.</text>
</comment>
<gene>
    <name evidence="1" type="ORF">NC653_037979</name>
</gene>
<dbReference type="AlphaFoldDB" id="A0AAD6LFQ4"/>
<keyword evidence="2" id="KW-1185">Reference proteome</keyword>
<sequence length="54" mass="6240">MYVHRYSEPYSSIPLKKSSKLSAEEVLQWPLPLFPACPDKKSHRGTQLSLLLIR</sequence>
<reference evidence="1" key="1">
    <citation type="journal article" date="2023" name="Mol. Ecol. Resour.">
        <title>Chromosome-level genome assembly of a triploid poplar Populus alba 'Berolinensis'.</title>
        <authorList>
            <person name="Chen S."/>
            <person name="Yu Y."/>
            <person name="Wang X."/>
            <person name="Wang S."/>
            <person name="Zhang T."/>
            <person name="Zhou Y."/>
            <person name="He R."/>
            <person name="Meng N."/>
            <person name="Wang Y."/>
            <person name="Liu W."/>
            <person name="Liu Z."/>
            <person name="Liu J."/>
            <person name="Guo Q."/>
            <person name="Huang H."/>
            <person name="Sederoff R.R."/>
            <person name="Wang G."/>
            <person name="Qu G."/>
            <person name="Chen S."/>
        </authorList>
    </citation>
    <scope>NUCLEOTIDE SEQUENCE</scope>
    <source>
        <strain evidence="1">SC-2020</strain>
    </source>
</reference>
<proteinExistence type="predicted"/>
<protein>
    <submittedName>
        <fullName evidence="1">Uncharacterized protein</fullName>
    </submittedName>
</protein>
<dbReference type="Proteomes" id="UP001164929">
    <property type="component" value="Chromosome 17"/>
</dbReference>
<organism evidence="1 2">
    <name type="scientific">Populus alba x Populus x berolinensis</name>
    <dbReference type="NCBI Taxonomy" id="444605"/>
    <lineage>
        <taxon>Eukaryota</taxon>
        <taxon>Viridiplantae</taxon>
        <taxon>Streptophyta</taxon>
        <taxon>Embryophyta</taxon>
        <taxon>Tracheophyta</taxon>
        <taxon>Spermatophyta</taxon>
        <taxon>Magnoliopsida</taxon>
        <taxon>eudicotyledons</taxon>
        <taxon>Gunneridae</taxon>
        <taxon>Pentapetalae</taxon>
        <taxon>rosids</taxon>
        <taxon>fabids</taxon>
        <taxon>Malpighiales</taxon>
        <taxon>Salicaceae</taxon>
        <taxon>Saliceae</taxon>
        <taxon>Populus</taxon>
    </lineage>
</organism>
<name>A0AAD6LFQ4_9ROSI</name>